<feature type="compositionally biased region" description="Basic and acidic residues" evidence="1">
    <location>
        <begin position="296"/>
        <end position="313"/>
    </location>
</feature>
<reference evidence="3 4" key="1">
    <citation type="submission" date="2022-11" db="EMBL/GenBank/DDBJ databases">
        <title>Whole genome sequence of Eschrichtius robustus ER-17-0199.</title>
        <authorList>
            <person name="Bruniche-Olsen A."/>
            <person name="Black A.N."/>
            <person name="Fields C.J."/>
            <person name="Walden K."/>
            <person name="Dewoody J.A."/>
        </authorList>
    </citation>
    <scope>NUCLEOTIDE SEQUENCE [LARGE SCALE GENOMIC DNA]</scope>
    <source>
        <strain evidence="3">ER-17-0199</strain>
        <tissue evidence="3">Blubber</tissue>
    </source>
</reference>
<feature type="transmembrane region" description="Helical" evidence="2">
    <location>
        <begin position="522"/>
        <end position="547"/>
    </location>
</feature>
<evidence type="ECO:0000313" key="4">
    <source>
        <dbReference type="Proteomes" id="UP001159641"/>
    </source>
</evidence>
<feature type="compositionally biased region" description="Polar residues" evidence="1">
    <location>
        <begin position="625"/>
        <end position="634"/>
    </location>
</feature>
<protein>
    <recommendedName>
        <fullName evidence="5">Golgi-associated olfactory signaling regulator</fullName>
    </recommendedName>
</protein>
<evidence type="ECO:0000256" key="1">
    <source>
        <dbReference type="SAM" id="MobiDB-lite"/>
    </source>
</evidence>
<evidence type="ECO:0008006" key="5">
    <source>
        <dbReference type="Google" id="ProtNLM"/>
    </source>
</evidence>
<feature type="compositionally biased region" description="Pro residues" evidence="1">
    <location>
        <begin position="598"/>
        <end position="615"/>
    </location>
</feature>
<proteinExistence type="predicted"/>
<dbReference type="Proteomes" id="UP001159641">
    <property type="component" value="Unassembled WGS sequence"/>
</dbReference>
<evidence type="ECO:0000313" key="3">
    <source>
        <dbReference type="EMBL" id="KAJ8789724.1"/>
    </source>
</evidence>
<feature type="compositionally biased region" description="Basic and acidic residues" evidence="1">
    <location>
        <begin position="323"/>
        <end position="336"/>
    </location>
</feature>
<gene>
    <name evidence="3" type="ORF">J1605_021682</name>
</gene>
<feature type="compositionally biased region" description="Polar residues" evidence="1">
    <location>
        <begin position="224"/>
        <end position="234"/>
    </location>
</feature>
<evidence type="ECO:0000256" key="2">
    <source>
        <dbReference type="SAM" id="Phobius"/>
    </source>
</evidence>
<keyword evidence="2" id="KW-0472">Membrane</keyword>
<feature type="compositionally biased region" description="Polar residues" evidence="1">
    <location>
        <begin position="164"/>
        <end position="177"/>
    </location>
</feature>
<dbReference type="PRINTS" id="PR01217">
    <property type="entry name" value="PRICHEXTENSN"/>
</dbReference>
<keyword evidence="2" id="KW-0812">Transmembrane</keyword>
<dbReference type="EMBL" id="JAIQCJ010001396">
    <property type="protein sequence ID" value="KAJ8789724.1"/>
    <property type="molecule type" value="Genomic_DNA"/>
</dbReference>
<organism evidence="3 4">
    <name type="scientific">Eschrichtius robustus</name>
    <name type="common">California gray whale</name>
    <name type="synonym">Eschrichtius gibbosus</name>
    <dbReference type="NCBI Taxonomy" id="9764"/>
    <lineage>
        <taxon>Eukaryota</taxon>
        <taxon>Metazoa</taxon>
        <taxon>Chordata</taxon>
        <taxon>Craniata</taxon>
        <taxon>Vertebrata</taxon>
        <taxon>Euteleostomi</taxon>
        <taxon>Mammalia</taxon>
        <taxon>Eutheria</taxon>
        <taxon>Laurasiatheria</taxon>
        <taxon>Artiodactyla</taxon>
        <taxon>Whippomorpha</taxon>
        <taxon>Cetacea</taxon>
        <taxon>Mysticeti</taxon>
        <taxon>Eschrichtiidae</taxon>
        <taxon>Eschrichtius</taxon>
    </lineage>
</organism>
<feature type="compositionally biased region" description="Polar residues" evidence="1">
    <location>
        <begin position="367"/>
        <end position="386"/>
    </location>
</feature>
<feature type="region of interest" description="Disordered" evidence="1">
    <location>
        <begin position="594"/>
        <end position="634"/>
    </location>
</feature>
<feature type="region of interest" description="Disordered" evidence="1">
    <location>
        <begin position="429"/>
        <end position="493"/>
    </location>
</feature>
<accession>A0AB34HGL4</accession>
<name>A0AB34HGL4_ESCRO</name>
<comment type="caution">
    <text evidence="3">The sequence shown here is derived from an EMBL/GenBank/DDBJ whole genome shotgun (WGS) entry which is preliminary data.</text>
</comment>
<dbReference type="AlphaFoldDB" id="A0AB34HGL4"/>
<feature type="compositionally biased region" description="Basic and acidic residues" evidence="1">
    <location>
        <begin position="208"/>
        <end position="219"/>
    </location>
</feature>
<feature type="compositionally biased region" description="Basic and acidic residues" evidence="1">
    <location>
        <begin position="251"/>
        <end position="267"/>
    </location>
</feature>
<keyword evidence="2" id="KW-1133">Transmembrane helix</keyword>
<feature type="region of interest" description="Disordered" evidence="1">
    <location>
        <begin position="142"/>
        <end position="413"/>
    </location>
</feature>
<feature type="compositionally biased region" description="Pro residues" evidence="1">
    <location>
        <begin position="472"/>
        <end position="481"/>
    </location>
</feature>
<sequence>MPLRGLHPSKPKSRRSGGLEGVFLSQFSWDPLGKQIRKFTATPKKPCASVSLSYGGYRLTAFRELQGASPLPGAPSWAETRSTRRPVGVASGVASRATSGFNPFLPAPPLLQVNPRAMKSFSPILFLLVFLFAWLGSKAAPSASPPEGSDFSRIDHPSQPSPPASGNSTLNGSNPESPRTAYPEPCKTPHAVSPEPSPLEFTETPNTDLRESPHPESPEAPKPNSLNTSISESLDTLLIKPSKMTYPEPSETPKPDPTEIPHTESPDTPKPNSSKTSHPEFPETPNPAPTQTPHQESPEISKHSSTEISHAEAPETPNPDPTKTFDPKSPETHDPDTTETPNSKFLQTLHPDLTKTPHPASHVGHNPNPTEIPQTEFPTTPYQDATETLPASDPEISTSLPPETPAPFKEEVTALNELPLNPKSETLAATQPDALKLPTSESPGTVDLKVPQNSSPKGPDALPPSARIVRSPAPPGPPNQPAPVTLRAPQRRSRGERVNTIIVVERVKETGVTLVGRPRGEAGGALCLFLAGTGLLIGIFLLVWCLYRRAARHRPFAHHRLPNDGDEPVMHLDAPKDPYNLYFYAPNAWVPSHIATKQPPPTPPLPPKLPPPPSGGRPQHLEPLSPSTLPNNFV</sequence>
<keyword evidence="4" id="KW-1185">Reference proteome</keyword>